<dbReference type="Pfam" id="PF08659">
    <property type="entry name" value="KR"/>
    <property type="match status" value="1"/>
</dbReference>
<organism evidence="10 11">
    <name type="scientific">Virgisporangium aurantiacum</name>
    <dbReference type="NCBI Taxonomy" id="175570"/>
    <lineage>
        <taxon>Bacteria</taxon>
        <taxon>Bacillati</taxon>
        <taxon>Actinomycetota</taxon>
        <taxon>Actinomycetes</taxon>
        <taxon>Micromonosporales</taxon>
        <taxon>Micromonosporaceae</taxon>
        <taxon>Virgisporangium</taxon>
    </lineage>
</organism>
<feature type="compositionally biased region" description="Low complexity" evidence="6">
    <location>
        <begin position="1832"/>
        <end position="1842"/>
    </location>
</feature>
<dbReference type="InterPro" id="IPR036736">
    <property type="entry name" value="ACP-like_sf"/>
</dbReference>
<dbReference type="PROSITE" id="PS52004">
    <property type="entry name" value="KS3_2"/>
    <property type="match status" value="1"/>
</dbReference>
<dbReference type="Pfam" id="PF14765">
    <property type="entry name" value="PS-DH"/>
    <property type="match status" value="1"/>
</dbReference>
<evidence type="ECO:0000259" key="8">
    <source>
        <dbReference type="PROSITE" id="PS52004"/>
    </source>
</evidence>
<dbReference type="PANTHER" id="PTHR43775:SF51">
    <property type="entry name" value="INACTIVE PHENOLPHTHIOCEROL SYNTHESIS POLYKETIDE SYNTHASE TYPE I PKS1-RELATED"/>
    <property type="match status" value="1"/>
</dbReference>
<feature type="active site" description="Proton acceptor; for dehydratase activity" evidence="5">
    <location>
        <position position="1395"/>
    </location>
</feature>
<dbReference type="Gene3D" id="3.10.129.110">
    <property type="entry name" value="Polyketide synthase dehydratase"/>
    <property type="match status" value="1"/>
</dbReference>
<evidence type="ECO:0000256" key="1">
    <source>
        <dbReference type="ARBA" id="ARBA00022450"/>
    </source>
</evidence>
<dbReference type="InterPro" id="IPR016036">
    <property type="entry name" value="Malonyl_transacylase_ACP-bd"/>
</dbReference>
<dbReference type="EMBL" id="BOPG01000090">
    <property type="protein sequence ID" value="GIJ63217.1"/>
    <property type="molecule type" value="Genomic_DNA"/>
</dbReference>
<dbReference type="SMART" id="SM00822">
    <property type="entry name" value="PKS_KR"/>
    <property type="match status" value="1"/>
</dbReference>
<protein>
    <recommendedName>
        <fullName evidence="12">Acyl transferase domain-containing protein</fullName>
    </recommendedName>
</protein>
<dbReference type="InterPro" id="IPR020841">
    <property type="entry name" value="PKS_Beta-ketoAc_synthase_dom"/>
</dbReference>
<dbReference type="GO" id="GO:0006633">
    <property type="term" value="P:fatty acid biosynthetic process"/>
    <property type="evidence" value="ECO:0007669"/>
    <property type="project" value="InterPro"/>
</dbReference>
<dbReference type="InterPro" id="IPR032821">
    <property type="entry name" value="PKS_assoc"/>
</dbReference>
<comment type="caution">
    <text evidence="10">The sequence shown here is derived from an EMBL/GenBank/DDBJ whole genome shotgun (WGS) entry which is preliminary data.</text>
</comment>
<dbReference type="InterPro" id="IPR013968">
    <property type="entry name" value="PKS_KR"/>
</dbReference>
<proteinExistence type="predicted"/>
<dbReference type="CDD" id="cd08953">
    <property type="entry name" value="KR_2_SDR_x"/>
    <property type="match status" value="1"/>
</dbReference>
<keyword evidence="2" id="KW-0597">Phosphoprotein</keyword>
<dbReference type="Gene3D" id="3.30.70.3290">
    <property type="match status" value="1"/>
</dbReference>
<feature type="region of interest" description="Disordered" evidence="6">
    <location>
        <begin position="1814"/>
        <end position="1849"/>
    </location>
</feature>
<dbReference type="InterPro" id="IPR020806">
    <property type="entry name" value="PKS_PP-bd"/>
</dbReference>
<feature type="region of interest" description="N-terminal hotdog fold" evidence="5">
    <location>
        <begin position="1363"/>
        <end position="1484"/>
    </location>
</feature>
<dbReference type="SUPFAM" id="SSF53901">
    <property type="entry name" value="Thiolase-like"/>
    <property type="match status" value="1"/>
</dbReference>
<dbReference type="PROSITE" id="PS00606">
    <property type="entry name" value="KS3_1"/>
    <property type="match status" value="1"/>
</dbReference>
<dbReference type="CDD" id="cd00833">
    <property type="entry name" value="PKS"/>
    <property type="match status" value="1"/>
</dbReference>
<dbReference type="GO" id="GO:0004315">
    <property type="term" value="F:3-oxoacyl-[acyl-carrier-protein] synthase activity"/>
    <property type="evidence" value="ECO:0007669"/>
    <property type="project" value="InterPro"/>
</dbReference>
<dbReference type="Gene3D" id="3.40.47.10">
    <property type="match status" value="1"/>
</dbReference>
<feature type="region of interest" description="C-terminal hotdog fold" evidence="5">
    <location>
        <begin position="1495"/>
        <end position="1638"/>
    </location>
</feature>
<evidence type="ECO:0008006" key="12">
    <source>
        <dbReference type="Google" id="ProtNLM"/>
    </source>
</evidence>
<feature type="domain" description="Carrier" evidence="7">
    <location>
        <begin position="1735"/>
        <end position="1810"/>
    </location>
</feature>
<dbReference type="InterPro" id="IPR016035">
    <property type="entry name" value="Acyl_Trfase/lysoPLipase"/>
</dbReference>
<dbReference type="Pfam" id="PF00109">
    <property type="entry name" value="ketoacyl-synt"/>
    <property type="match status" value="1"/>
</dbReference>
<dbReference type="SUPFAM" id="SSF55048">
    <property type="entry name" value="Probable ACP-binding domain of malonyl-CoA ACP transacylase"/>
    <property type="match status" value="1"/>
</dbReference>
<dbReference type="InterPro" id="IPR050091">
    <property type="entry name" value="PKS_NRPS_Biosynth_Enz"/>
</dbReference>
<dbReference type="GO" id="GO:0031177">
    <property type="term" value="F:phosphopantetheine binding"/>
    <property type="evidence" value="ECO:0007669"/>
    <property type="project" value="InterPro"/>
</dbReference>
<evidence type="ECO:0000256" key="4">
    <source>
        <dbReference type="ARBA" id="ARBA00023315"/>
    </source>
</evidence>
<dbReference type="SUPFAM" id="SSF47336">
    <property type="entry name" value="ACP-like"/>
    <property type="match status" value="1"/>
</dbReference>
<dbReference type="InterPro" id="IPR049490">
    <property type="entry name" value="C883_1060-like_KR_N"/>
</dbReference>
<feature type="domain" description="PKS/mFAS DH" evidence="9">
    <location>
        <begin position="1363"/>
        <end position="1638"/>
    </location>
</feature>
<dbReference type="Pfam" id="PF21089">
    <property type="entry name" value="PKS_DH_N"/>
    <property type="match status" value="1"/>
</dbReference>
<dbReference type="SMART" id="SM00826">
    <property type="entry name" value="PKS_DH"/>
    <property type="match status" value="1"/>
</dbReference>
<dbReference type="InterPro" id="IPR049552">
    <property type="entry name" value="PKS_DH_N"/>
</dbReference>
<dbReference type="SUPFAM" id="SSF52151">
    <property type="entry name" value="FabD/lysophospholipase-like"/>
    <property type="match status" value="1"/>
</dbReference>
<dbReference type="Gene3D" id="3.40.366.10">
    <property type="entry name" value="Malonyl-Coenzyme A Acyl Carrier Protein, domain 2"/>
    <property type="match status" value="1"/>
</dbReference>
<dbReference type="Pfam" id="PF16197">
    <property type="entry name" value="KAsynt_C_assoc"/>
    <property type="match status" value="1"/>
</dbReference>
<dbReference type="InterPro" id="IPR014030">
    <property type="entry name" value="Ketoacyl_synth_N"/>
</dbReference>
<dbReference type="InterPro" id="IPR001227">
    <property type="entry name" value="Ac_transferase_dom_sf"/>
</dbReference>
<reference evidence="10" key="1">
    <citation type="submission" date="2021-01" db="EMBL/GenBank/DDBJ databases">
        <title>Whole genome shotgun sequence of Virgisporangium aurantiacum NBRC 16421.</title>
        <authorList>
            <person name="Komaki H."/>
            <person name="Tamura T."/>
        </authorList>
    </citation>
    <scope>NUCLEOTIDE SEQUENCE</scope>
    <source>
        <strain evidence="10">NBRC 16421</strain>
    </source>
</reference>
<dbReference type="SMART" id="SM00827">
    <property type="entry name" value="PKS_AT"/>
    <property type="match status" value="1"/>
</dbReference>
<dbReference type="InterPro" id="IPR057326">
    <property type="entry name" value="KR_dom"/>
</dbReference>
<dbReference type="RefSeq" id="WP_204009304.1">
    <property type="nucleotide sequence ID" value="NZ_BOPG01000090.1"/>
</dbReference>
<dbReference type="PROSITE" id="PS52019">
    <property type="entry name" value="PKS_MFAS_DH"/>
    <property type="match status" value="1"/>
</dbReference>
<dbReference type="Gene3D" id="1.10.1200.10">
    <property type="entry name" value="ACP-like"/>
    <property type="match status" value="1"/>
</dbReference>
<dbReference type="Gene3D" id="3.30.70.250">
    <property type="entry name" value="Malonyl-CoA ACP transacylase, ACP-binding"/>
    <property type="match status" value="1"/>
</dbReference>
<gene>
    <name evidence="10" type="ORF">Vau01_107330</name>
</gene>
<evidence type="ECO:0000259" key="7">
    <source>
        <dbReference type="PROSITE" id="PS50075"/>
    </source>
</evidence>
<dbReference type="InterPro" id="IPR042104">
    <property type="entry name" value="PKS_dehydratase_sf"/>
</dbReference>
<keyword evidence="4" id="KW-0012">Acyltransferase</keyword>
<dbReference type="InterPro" id="IPR009081">
    <property type="entry name" value="PP-bd_ACP"/>
</dbReference>
<dbReference type="SMART" id="SM00825">
    <property type="entry name" value="PKS_KS"/>
    <property type="match status" value="1"/>
</dbReference>
<dbReference type="InterPro" id="IPR016039">
    <property type="entry name" value="Thiolase-like"/>
</dbReference>
<dbReference type="Gene3D" id="3.40.50.720">
    <property type="entry name" value="NAD(P)-binding Rossmann-like Domain"/>
    <property type="match status" value="1"/>
</dbReference>
<dbReference type="InterPro" id="IPR014031">
    <property type="entry name" value="Ketoacyl_synth_C"/>
</dbReference>
<name>A0A8J3ZHV7_9ACTN</name>
<dbReference type="InterPro" id="IPR018201">
    <property type="entry name" value="Ketoacyl_synth_AS"/>
</dbReference>
<dbReference type="SUPFAM" id="SSF51735">
    <property type="entry name" value="NAD(P)-binding Rossmann-fold domains"/>
    <property type="match status" value="2"/>
</dbReference>
<evidence type="ECO:0000259" key="9">
    <source>
        <dbReference type="PROSITE" id="PS52019"/>
    </source>
</evidence>
<evidence type="ECO:0000256" key="3">
    <source>
        <dbReference type="ARBA" id="ARBA00022679"/>
    </source>
</evidence>
<accession>A0A8J3ZHV7</accession>
<dbReference type="Proteomes" id="UP000612585">
    <property type="component" value="Unassembled WGS sequence"/>
</dbReference>
<keyword evidence="11" id="KW-1185">Reference proteome</keyword>
<dbReference type="InterPro" id="IPR049551">
    <property type="entry name" value="PKS_DH_C"/>
</dbReference>
<dbReference type="Pfam" id="PF00698">
    <property type="entry name" value="Acyl_transf_1"/>
    <property type="match status" value="1"/>
</dbReference>
<dbReference type="Pfam" id="PF02801">
    <property type="entry name" value="Ketoacyl-synt_C"/>
    <property type="match status" value="1"/>
</dbReference>
<dbReference type="PROSITE" id="PS50075">
    <property type="entry name" value="CARRIER"/>
    <property type="match status" value="1"/>
</dbReference>
<feature type="domain" description="Ketosynthase family 3 (KS3)" evidence="8">
    <location>
        <begin position="12"/>
        <end position="440"/>
    </location>
</feature>
<feature type="active site" description="Proton donor; for dehydratase activity" evidence="5">
    <location>
        <position position="1554"/>
    </location>
</feature>
<dbReference type="InterPro" id="IPR014043">
    <property type="entry name" value="Acyl_transferase_dom"/>
</dbReference>
<dbReference type="InterPro" id="IPR049900">
    <property type="entry name" value="PKS_mFAS_DH"/>
</dbReference>
<dbReference type="Pfam" id="PF21394">
    <property type="entry name" value="Beta-ketacyl_N"/>
    <property type="match status" value="1"/>
</dbReference>
<dbReference type="Pfam" id="PF00550">
    <property type="entry name" value="PP-binding"/>
    <property type="match status" value="1"/>
</dbReference>
<evidence type="ECO:0000256" key="6">
    <source>
        <dbReference type="SAM" id="MobiDB-lite"/>
    </source>
</evidence>
<evidence type="ECO:0000256" key="2">
    <source>
        <dbReference type="ARBA" id="ARBA00022553"/>
    </source>
</evidence>
<dbReference type="GO" id="GO:0004312">
    <property type="term" value="F:fatty acid synthase activity"/>
    <property type="evidence" value="ECO:0007669"/>
    <property type="project" value="TreeGrafter"/>
</dbReference>
<keyword evidence="3" id="KW-0808">Transferase</keyword>
<dbReference type="PANTHER" id="PTHR43775">
    <property type="entry name" value="FATTY ACID SYNTHASE"/>
    <property type="match status" value="1"/>
</dbReference>
<dbReference type="InterPro" id="IPR020807">
    <property type="entry name" value="PKS_DH"/>
</dbReference>
<sequence length="1849" mass="192454">MTNYAEAEPEGVEPVAIVGMACRLPGAADVEELWRNLVDGVVPMRTLSRDELLAAGVAADVADDPAYVPVTYPLDEMESFDHDLFGMSRREATFADPQIRLFIELAHSALEHAGYDPRSYAGDIGVYGGAGTGKYLWGHLYRNRRLMELAVDTLGMSTANLPDFVTTTTSYRLGLRGPSVNVYTACSTSLVALHLACEALRAGECELALAGGTSVELPHNVGYTHSEGSVESADGRCRPFDAGATGTVWASGGAMVLLKRLSDAVADGDPVHAVVLGNAINNDGAAKIGFSAPSVDGQSAAIAAALGAAGVDPRTVSYIEAHGTGTALGDPIEVAALSAVYGRNTDETGWCGLGSLKSNMGHLSQAAGVAGVIKTALALGRGLIPPSVGFESPNPAIDFASSPFYVNTTLSKWDTGPTPRRAAVSSFGIGGTNAHVVLEEPPARVRTPSTRSAHVVQVSARTPEALAAAVDRLAGHLAEHPDLDLADVAHTLRAGRRAYVHRTAVVARDTVDAAGALAAPRRSLTGAGNHLPPNVVWLFSGQGSQYAGMGAELYRAEPVFRSTVDECADVLGDGLGTDLRELIFATGPAADERLRHTGLTQPALFTVEYALARLWWSWGVVPNAMVGHSIGEYVAATVAGVFAAPDALRLVATRGRLMQALPAGSMLAVQLAEDELAGRLPAGLAIAVVNGPGACVVSGPTDELDAFAAELTAARVSSRALRTSHAFHSPMMEPILAAFTAAVADTPRSAPVLPFLSNVTGDWITTEAATDPSYWAGQLRGTVRFGDSVARLVGTGDEWAFVELGPGRQLAGLTRMQTAKTTPVLPTIPGRGEKGDPLATCYTAAAHLWAHGVDLDPRALGERAQRVPLPGYPYQRVRCWVEPDMELVPAGQAAPVVRPAPADATRREIDEWIQAPVWRQLAPRAVADPAPRCLAFTAGPRGDRLVDALRAAGTEVVEVRPGDAFAADADGYRLRPAAPEDYVRLAGAGVPERVVHAWALDARDSQDTVFFSLLHLVQAAIAAGATGDARVHVDAVTAGAYEVVGGDAVDPAGATVAGIALTAGHESGSVTVRHVDIDADADIGADLTAPAARRLCDALWRDPADEPDRPLALRRGRAWVRDFEPVTVPDPGHAGHLRDNGVYLITGGLGALGLAIADDLAVRVSARLVLVGRAGLPPRAEWDGPLGRRAARAVEAVRRMEAAGAQVLAVAADVSDAGDLRRVREETLARFGRLDGIVHAAGVPGSGMIEARSRDDALAVLAPKVAGTLALRAVFGDLPMDFVALFSSLAAVLPSIGDVDYIGANAFLDAEAAVSAGPAGGWAAPVRSLGWCGWRDIGMAAEAAGLRADPDGDAATGGTPIDHPVLTVLHPARPGRPAYCAGTVSAGTHWVLDEHRLTGTPVLPGTGQLELVRAAVAAVVPAPDGRHVVELRDVAFVQPFAVPAGSTAEVRVEVDGADVTVVSIVDGERRVHTSGTAAWVPVDADPVDLDAIRRRCPDPAVVEVEGGRMLAFGPRWHSVREAWAGSGEQLVGLTAPDAALADLDRWPLHPALLDVATMPVSGPANGPEAGPAALPIGYGRLVVHDRIPARSWAHLRATSASTAPGVRSFDLTVVADDGRVLVSVTDFMLRPVDLAAVTTTVTTPAAPAPSARAAAQIAAGDDLDSVMISPVDAVEVFHRAMSADLTPHVLIDPIPFRGRLRRSTDNARRLLARLRGEETAAGEDTDAGSDPPAVVDPDDLVAVVGRVWADVLDLDDVDVDDDFFAVGGNSLVAIQVLAQIRKATGVRLPMRALFDAPTVAGVAARVADLRAANAVPDPAPAPEAAPEPQPATAPAATTIPRLARSKGQA</sequence>
<evidence type="ECO:0000256" key="5">
    <source>
        <dbReference type="PROSITE-ProRule" id="PRU01363"/>
    </source>
</evidence>
<keyword evidence="1" id="KW-0596">Phosphopantetheine</keyword>
<evidence type="ECO:0000313" key="10">
    <source>
        <dbReference type="EMBL" id="GIJ63217.1"/>
    </source>
</evidence>
<evidence type="ECO:0000313" key="11">
    <source>
        <dbReference type="Proteomes" id="UP000612585"/>
    </source>
</evidence>
<dbReference type="PROSITE" id="PS00012">
    <property type="entry name" value="PHOSPHOPANTETHEINE"/>
    <property type="match status" value="1"/>
</dbReference>
<feature type="compositionally biased region" description="Pro residues" evidence="6">
    <location>
        <begin position="1817"/>
        <end position="1831"/>
    </location>
</feature>
<dbReference type="InterPro" id="IPR036291">
    <property type="entry name" value="NAD(P)-bd_dom_sf"/>
</dbReference>
<dbReference type="SMART" id="SM00823">
    <property type="entry name" value="PKS_PP"/>
    <property type="match status" value="1"/>
</dbReference>
<dbReference type="InterPro" id="IPR006162">
    <property type="entry name" value="Ppantetheine_attach_site"/>
</dbReference>